<dbReference type="Pfam" id="PF20877">
    <property type="entry name" value="Anoctamin_N"/>
    <property type="match status" value="1"/>
</dbReference>
<dbReference type="InterPro" id="IPR007632">
    <property type="entry name" value="Anoctamin"/>
</dbReference>
<proteinExistence type="predicted"/>
<dbReference type="PANTHER" id="PTHR12308">
    <property type="entry name" value="ANOCTAMIN"/>
    <property type="match status" value="1"/>
</dbReference>
<evidence type="ECO:0008006" key="10">
    <source>
        <dbReference type="Google" id="ProtNLM"/>
    </source>
</evidence>
<comment type="subcellular location">
    <subcellularLocation>
        <location evidence="1">Membrane</location>
        <topology evidence="1">Multi-pass membrane protein</topology>
    </subcellularLocation>
</comment>
<name>A0A0W0GAD9_MONRR</name>
<evidence type="ECO:0000256" key="5">
    <source>
        <dbReference type="SAM" id="Phobius"/>
    </source>
</evidence>
<evidence type="ECO:0000259" key="7">
    <source>
        <dbReference type="Pfam" id="PF20877"/>
    </source>
</evidence>
<evidence type="ECO:0000256" key="4">
    <source>
        <dbReference type="ARBA" id="ARBA00023136"/>
    </source>
</evidence>
<evidence type="ECO:0000256" key="3">
    <source>
        <dbReference type="ARBA" id="ARBA00022989"/>
    </source>
</evidence>
<dbReference type="eggNOG" id="KOG2513">
    <property type="taxonomic scope" value="Eukaryota"/>
</dbReference>
<feature type="domain" description="Anoctamin transmembrane" evidence="6">
    <location>
        <begin position="165"/>
        <end position="642"/>
    </location>
</feature>
<dbReference type="GO" id="GO:0005254">
    <property type="term" value="F:chloride channel activity"/>
    <property type="evidence" value="ECO:0007669"/>
    <property type="project" value="TreeGrafter"/>
</dbReference>
<gene>
    <name evidence="8" type="ORF">WG66_1867</name>
</gene>
<dbReference type="EMBL" id="LATX01000668">
    <property type="protein sequence ID" value="KTB45520.1"/>
    <property type="molecule type" value="Genomic_DNA"/>
</dbReference>
<dbReference type="GO" id="GO:0032541">
    <property type="term" value="C:cortical endoplasmic reticulum"/>
    <property type="evidence" value="ECO:0007669"/>
    <property type="project" value="TreeGrafter"/>
</dbReference>
<evidence type="ECO:0000313" key="8">
    <source>
        <dbReference type="EMBL" id="KTB45520.1"/>
    </source>
</evidence>
<evidence type="ECO:0000259" key="6">
    <source>
        <dbReference type="Pfam" id="PF04547"/>
    </source>
</evidence>
<dbReference type="GO" id="GO:0016020">
    <property type="term" value="C:membrane"/>
    <property type="evidence" value="ECO:0007669"/>
    <property type="project" value="UniProtKB-SubCell"/>
</dbReference>
<feature type="transmembrane region" description="Helical" evidence="5">
    <location>
        <begin position="204"/>
        <end position="223"/>
    </location>
</feature>
<evidence type="ECO:0000313" key="9">
    <source>
        <dbReference type="Proteomes" id="UP000054988"/>
    </source>
</evidence>
<comment type="caution">
    <text evidence="8">The sequence shown here is derived from an EMBL/GenBank/DDBJ whole genome shotgun (WGS) entry which is preliminary data.</text>
</comment>
<dbReference type="AlphaFoldDB" id="A0A0W0GAD9"/>
<dbReference type="InterPro" id="IPR049456">
    <property type="entry name" value="Anoctamin_N_fung"/>
</dbReference>
<protein>
    <recommendedName>
        <fullName evidence="10">Plasma membrane channel protein</fullName>
    </recommendedName>
</protein>
<feature type="transmembrane region" description="Helical" evidence="5">
    <location>
        <begin position="173"/>
        <end position="198"/>
    </location>
</feature>
<feature type="transmembrane region" description="Helical" evidence="5">
    <location>
        <begin position="319"/>
        <end position="336"/>
    </location>
</feature>
<keyword evidence="4 5" id="KW-0472">Membrane</keyword>
<feature type="transmembrane region" description="Helical" evidence="5">
    <location>
        <begin position="277"/>
        <end position="299"/>
    </location>
</feature>
<organism evidence="8 9">
    <name type="scientific">Moniliophthora roreri</name>
    <name type="common">Frosty pod rot fungus</name>
    <name type="synonym">Monilia roreri</name>
    <dbReference type="NCBI Taxonomy" id="221103"/>
    <lineage>
        <taxon>Eukaryota</taxon>
        <taxon>Fungi</taxon>
        <taxon>Dikarya</taxon>
        <taxon>Basidiomycota</taxon>
        <taxon>Agaricomycotina</taxon>
        <taxon>Agaricomycetes</taxon>
        <taxon>Agaricomycetidae</taxon>
        <taxon>Agaricales</taxon>
        <taxon>Marasmiineae</taxon>
        <taxon>Marasmiaceae</taxon>
        <taxon>Moniliophthora</taxon>
    </lineage>
</organism>
<dbReference type="InterPro" id="IPR049452">
    <property type="entry name" value="Anoctamin_TM"/>
</dbReference>
<keyword evidence="3 5" id="KW-1133">Transmembrane helix</keyword>
<reference evidence="8 9" key="1">
    <citation type="submission" date="2015-12" db="EMBL/GenBank/DDBJ databases">
        <title>Draft genome sequence of Moniliophthora roreri, the causal agent of frosty pod rot of cacao.</title>
        <authorList>
            <person name="Aime M.C."/>
            <person name="Diaz-Valderrama J.R."/>
            <person name="Kijpornyongpan T."/>
            <person name="Phillips-Mora W."/>
        </authorList>
    </citation>
    <scope>NUCLEOTIDE SEQUENCE [LARGE SCALE GENOMIC DNA]</scope>
    <source>
        <strain evidence="8 9">MCA 2952</strain>
    </source>
</reference>
<evidence type="ECO:0000256" key="1">
    <source>
        <dbReference type="ARBA" id="ARBA00004141"/>
    </source>
</evidence>
<evidence type="ECO:0000256" key="2">
    <source>
        <dbReference type="ARBA" id="ARBA00022692"/>
    </source>
</evidence>
<feature type="transmembrane region" description="Helical" evidence="5">
    <location>
        <begin position="368"/>
        <end position="389"/>
    </location>
</feature>
<accession>A0A0W0GAD9</accession>
<dbReference type="PANTHER" id="PTHR12308:SF77">
    <property type="entry name" value="MEMBRANE STRESS RESPONSE PROTEIN (IST2), PUTATIVE (AFU_ORTHOLOGUE AFUA_4G03330)-RELATED"/>
    <property type="match status" value="1"/>
</dbReference>
<feature type="domain" description="Anoctamin alpha-beta plait" evidence="7">
    <location>
        <begin position="16"/>
        <end position="132"/>
    </location>
</feature>
<sequence>MQFKTAPQLQGVTHNDKYVVHYDFSDVDHDTATEEFTTLLSDLESVGLHTEVRTGYDQSLLVFVKAPKEVLRETVYKSRVKDWLYGISREHPRSGDNAFEAEDILSVYHLVNWSKEIGGAGITPGFGKWKNVKSIFPLHNERANQELLFHLSKRLFLRNDDLDRIRNLLGAKIAFYFAFMQTYLVSLFFPAITGYLAWAFLPKYSLAYAMITCLWCTVFLEYWKIREIDLSIRWNVKGVGSLKVNRPQFTHEKKLVDHAGRVKHYFPKWKQISRQMLVIPFILISLLTLGFLVVLVFVIEVCISEAYEGPYKSYMVGSWLMEYLPTILLAAVLPYISSFLEDVATKLTEYENHRTQDYHEMSLTQKIFVLNFITTYLPIFLTAFVYVPFGDVIIPRLEKVLQSFLEGKLGKILGTTNFHSDPDRLRNEVIALTITGQISDMGQELIYPYLKHKLQMWYREFRDDRSHEPEDESLKLALGDHPGELTFLKRARNEATLEPYNVQEDISEMVIQFGYLALFSPVWPLVSIGFLINNWIELRSDFLKICIEHQRPAPIRMDGLGPWIGSLDFLTWLGSISTSAVVHLFGGDILGYQFIFGDAGGKARWYALPITIFVGEHVFLGLRSLTQFILGRIGSKEIKKEKSDLYAKRKAYLDELEAAGQSARHLNVEERQRRKSALLTGTDLFWTRQVEDGVSAQVGRDIIMAAKMKGHVAKKE</sequence>
<dbReference type="Proteomes" id="UP000054988">
    <property type="component" value="Unassembled WGS sequence"/>
</dbReference>
<dbReference type="Pfam" id="PF04547">
    <property type="entry name" value="Anoctamin"/>
    <property type="match status" value="1"/>
</dbReference>
<keyword evidence="2 5" id="KW-0812">Transmembrane</keyword>